<proteinExistence type="predicted"/>
<sequence length="199" mass="22378">MGCACFAKSVPDGQHCVQAEAIVSRRSDRRASKPRRDQQAEHNRTQRQLVLRLKLICAFALMTAMIAGVALQWDRIFPVPAERQIAVYRTHDCACVGRWIRQLEEAGFVVEQFEPETLHPIRRSLHTPEQFTGCHVGKYLAYFIEGHVSASMLQRLASQRPAAVGVALEADVTRHASGSQDEENSAVLLLRDSGDSRRW</sequence>
<gene>
    <name evidence="2" type="ORF">SAMN04488038_104182</name>
</gene>
<evidence type="ECO:0000256" key="1">
    <source>
        <dbReference type="SAM" id="Phobius"/>
    </source>
</evidence>
<reference evidence="2 3" key="1">
    <citation type="submission" date="2016-10" db="EMBL/GenBank/DDBJ databases">
        <authorList>
            <person name="de Groot N.N."/>
        </authorList>
    </citation>
    <scope>NUCLEOTIDE SEQUENCE [LARGE SCALE GENOMIC DNA]</scope>
    <source>
        <strain evidence="2 3">DSM 25927</strain>
    </source>
</reference>
<evidence type="ECO:0008006" key="4">
    <source>
        <dbReference type="Google" id="ProtNLM"/>
    </source>
</evidence>
<protein>
    <recommendedName>
        <fullName evidence="4">Metal-binding protein</fullName>
    </recommendedName>
</protein>
<organism evidence="2 3">
    <name type="scientific">Solimonas aquatica</name>
    <dbReference type="NCBI Taxonomy" id="489703"/>
    <lineage>
        <taxon>Bacteria</taxon>
        <taxon>Pseudomonadati</taxon>
        <taxon>Pseudomonadota</taxon>
        <taxon>Gammaproteobacteria</taxon>
        <taxon>Nevskiales</taxon>
        <taxon>Nevskiaceae</taxon>
        <taxon>Solimonas</taxon>
    </lineage>
</organism>
<evidence type="ECO:0000313" key="3">
    <source>
        <dbReference type="Proteomes" id="UP000199233"/>
    </source>
</evidence>
<dbReference type="OrthoDB" id="7064757at2"/>
<keyword evidence="1" id="KW-0812">Transmembrane</keyword>
<name>A0A1H9DVH9_9GAMM</name>
<evidence type="ECO:0000313" key="2">
    <source>
        <dbReference type="EMBL" id="SEQ17489.1"/>
    </source>
</evidence>
<dbReference type="STRING" id="489703.SAMN04488038_104182"/>
<keyword evidence="1" id="KW-1133">Transmembrane helix</keyword>
<dbReference type="InterPro" id="IPR007332">
    <property type="entry name" value="DUF411"/>
</dbReference>
<dbReference type="EMBL" id="FOFS01000004">
    <property type="protein sequence ID" value="SEQ17489.1"/>
    <property type="molecule type" value="Genomic_DNA"/>
</dbReference>
<keyword evidence="1" id="KW-0472">Membrane</keyword>
<feature type="transmembrane region" description="Helical" evidence="1">
    <location>
        <begin position="53"/>
        <end position="73"/>
    </location>
</feature>
<keyword evidence="3" id="KW-1185">Reference proteome</keyword>
<dbReference type="AlphaFoldDB" id="A0A1H9DVH9"/>
<dbReference type="Pfam" id="PF04214">
    <property type="entry name" value="DUF411"/>
    <property type="match status" value="1"/>
</dbReference>
<accession>A0A1H9DVH9</accession>
<dbReference type="Proteomes" id="UP000199233">
    <property type="component" value="Unassembled WGS sequence"/>
</dbReference>